<sequence>MVNTLQKTLEAVAPVTSTNQPHLDPSDLDLRLTSRSSYGRRYSSEADPTYQPKQGTKKHVTRSGSCFRHRTSMEGSTNSSSVSDGKVQGRFCTDQRRCSQGQGRGLIRGVHPQGRDSHKTISGPSPKQFTPPREDSGYPLFKTIEEAKLLPNFWIMQCDLYDGSGDSGEHVYQFQTNMLLLQVLDVVMCRAFPTTLRKAAHAWFKSLCPRAIHSFSQLTDLFQNYIVSSKTRRKNFASLLNVVQERNESLAHYLGRFNAATLEINNLDESVKYIAFLRGLHPISKFAFAINKTPPGNMSALLNKANKYIQAEEYLETHKGNRGDNDQEPGKRT</sequence>
<dbReference type="AlphaFoldDB" id="A0AA88WJA1"/>
<organism evidence="3 4">
    <name type="scientific">Escallonia herrerae</name>
    <dbReference type="NCBI Taxonomy" id="1293975"/>
    <lineage>
        <taxon>Eukaryota</taxon>
        <taxon>Viridiplantae</taxon>
        <taxon>Streptophyta</taxon>
        <taxon>Embryophyta</taxon>
        <taxon>Tracheophyta</taxon>
        <taxon>Spermatophyta</taxon>
        <taxon>Magnoliopsida</taxon>
        <taxon>eudicotyledons</taxon>
        <taxon>Gunneridae</taxon>
        <taxon>Pentapetalae</taxon>
        <taxon>asterids</taxon>
        <taxon>campanulids</taxon>
        <taxon>Escalloniales</taxon>
        <taxon>Escalloniaceae</taxon>
        <taxon>Escallonia</taxon>
    </lineage>
</organism>
<feature type="compositionally biased region" description="Polar residues" evidence="1">
    <location>
        <begin position="73"/>
        <end position="83"/>
    </location>
</feature>
<evidence type="ECO:0000256" key="1">
    <source>
        <dbReference type="SAM" id="MobiDB-lite"/>
    </source>
</evidence>
<feature type="region of interest" description="Disordered" evidence="1">
    <location>
        <begin position="38"/>
        <end position="136"/>
    </location>
</feature>
<evidence type="ECO:0000313" key="4">
    <source>
        <dbReference type="Proteomes" id="UP001188597"/>
    </source>
</evidence>
<evidence type="ECO:0000313" key="3">
    <source>
        <dbReference type="EMBL" id="KAK3026198.1"/>
    </source>
</evidence>
<dbReference type="PANTHER" id="PTHR33223">
    <property type="entry name" value="CCHC-TYPE DOMAIN-CONTAINING PROTEIN"/>
    <property type="match status" value="1"/>
</dbReference>
<comment type="caution">
    <text evidence="3">The sequence shown here is derived from an EMBL/GenBank/DDBJ whole genome shotgun (WGS) entry which is preliminary data.</text>
</comment>
<accession>A0AA88WJA1</accession>
<keyword evidence="4" id="KW-1185">Reference proteome</keyword>
<feature type="domain" description="Retrotransposon gag" evidence="2">
    <location>
        <begin position="191"/>
        <end position="281"/>
    </location>
</feature>
<dbReference type="InterPro" id="IPR005162">
    <property type="entry name" value="Retrotrans_gag_dom"/>
</dbReference>
<protein>
    <recommendedName>
        <fullName evidence="2">Retrotransposon gag domain-containing protein</fullName>
    </recommendedName>
</protein>
<gene>
    <name evidence="3" type="ORF">RJ639_040161</name>
</gene>
<dbReference type="Pfam" id="PF03732">
    <property type="entry name" value="Retrotrans_gag"/>
    <property type="match status" value="1"/>
</dbReference>
<name>A0AA88WJA1_9ASTE</name>
<dbReference type="EMBL" id="JAVXUP010000511">
    <property type="protein sequence ID" value="KAK3026198.1"/>
    <property type="molecule type" value="Genomic_DNA"/>
</dbReference>
<reference evidence="3" key="1">
    <citation type="submission" date="2022-12" db="EMBL/GenBank/DDBJ databases">
        <title>Draft genome assemblies for two species of Escallonia (Escalloniales).</title>
        <authorList>
            <person name="Chanderbali A."/>
            <person name="Dervinis C."/>
            <person name="Anghel I."/>
            <person name="Soltis D."/>
            <person name="Soltis P."/>
            <person name="Zapata F."/>
        </authorList>
    </citation>
    <scope>NUCLEOTIDE SEQUENCE</scope>
    <source>
        <strain evidence="3">UCBG64.0493</strain>
        <tissue evidence="3">Leaf</tissue>
    </source>
</reference>
<dbReference type="PANTHER" id="PTHR33223:SF10">
    <property type="entry name" value="AMINOTRANSFERASE-LIKE PLANT MOBILE DOMAIN-CONTAINING PROTEIN"/>
    <property type="match status" value="1"/>
</dbReference>
<proteinExistence type="predicted"/>
<evidence type="ECO:0000259" key="2">
    <source>
        <dbReference type="Pfam" id="PF03732"/>
    </source>
</evidence>
<dbReference type="Proteomes" id="UP001188597">
    <property type="component" value="Unassembled WGS sequence"/>
</dbReference>